<gene>
    <name evidence="1" type="ORF">CV102_13745</name>
</gene>
<dbReference type="Pfam" id="PF24443">
    <property type="entry name" value="DUF7562"/>
    <property type="match status" value="1"/>
</dbReference>
<dbReference type="OrthoDB" id="165365at2157"/>
<keyword evidence="2" id="KW-1185">Reference proteome</keyword>
<accession>A0A8J8Q4B2</accession>
<dbReference type="RefSeq" id="WP_148858567.1">
    <property type="nucleotide sequence ID" value="NZ_PHNJ01000006.1"/>
</dbReference>
<evidence type="ECO:0008006" key="3">
    <source>
        <dbReference type="Google" id="ProtNLM"/>
    </source>
</evidence>
<proteinExistence type="predicted"/>
<dbReference type="InterPro" id="IPR055984">
    <property type="entry name" value="DUF7562"/>
</dbReference>
<organism evidence="1 2">
    <name type="scientific">Natronococcus pandeyae</name>
    <dbReference type="NCBI Taxonomy" id="2055836"/>
    <lineage>
        <taxon>Archaea</taxon>
        <taxon>Methanobacteriati</taxon>
        <taxon>Methanobacteriota</taxon>
        <taxon>Stenosarchaea group</taxon>
        <taxon>Halobacteria</taxon>
        <taxon>Halobacteriales</taxon>
        <taxon>Natrialbaceae</taxon>
        <taxon>Natronococcus</taxon>
    </lineage>
</organism>
<dbReference type="AlphaFoldDB" id="A0A8J8Q4B2"/>
<comment type="caution">
    <text evidence="1">The sequence shown here is derived from an EMBL/GenBank/DDBJ whole genome shotgun (WGS) entry which is preliminary data.</text>
</comment>
<protein>
    <recommendedName>
        <fullName evidence="3">Small CPxCG-related zinc finger protein</fullName>
    </recommendedName>
</protein>
<name>A0A8J8Q4B2_9EURY</name>
<dbReference type="EMBL" id="PHNJ01000006">
    <property type="protein sequence ID" value="TYL38253.1"/>
    <property type="molecule type" value="Genomic_DNA"/>
</dbReference>
<dbReference type="Proteomes" id="UP000766904">
    <property type="component" value="Unassembled WGS sequence"/>
</dbReference>
<evidence type="ECO:0000313" key="1">
    <source>
        <dbReference type="EMBL" id="TYL38253.1"/>
    </source>
</evidence>
<reference evidence="1" key="1">
    <citation type="submission" date="2017-11" db="EMBL/GenBank/DDBJ databases">
        <authorList>
            <person name="Kajale S.C."/>
            <person name="Sharma A."/>
        </authorList>
    </citation>
    <scope>NUCLEOTIDE SEQUENCE</scope>
    <source>
        <strain evidence="1">LS1_42</strain>
    </source>
</reference>
<sequence>MWPSRNRDPSVICLACGGEVPRSTAREYDKYGDRWDRENKAFEYLCKPCHNELCHHPRGGLEELLVELEAGDADQAAFLTGYLTTVEERYGPLEEES</sequence>
<evidence type="ECO:0000313" key="2">
    <source>
        <dbReference type="Proteomes" id="UP000766904"/>
    </source>
</evidence>